<name>I0GVJ4_SELRL</name>
<evidence type="ECO:0000313" key="1">
    <source>
        <dbReference type="EMBL" id="BAL84781.1"/>
    </source>
</evidence>
<keyword evidence="1" id="KW-0614">Plasmid</keyword>
<gene>
    <name evidence="1" type="ordered locus">SELR_pSRC600290</name>
</gene>
<dbReference type="HOGENOM" id="CLU_2920171_0_0_9"/>
<accession>I0GVJ4</accession>
<evidence type="ECO:0000313" key="2">
    <source>
        <dbReference type="Proteomes" id="UP000007887"/>
    </source>
</evidence>
<reference evidence="1 2" key="1">
    <citation type="submission" date="2011-10" db="EMBL/GenBank/DDBJ databases">
        <title>Whole genome sequence of Selenomonas ruminantium subsp. lactilytica TAM6421.</title>
        <authorList>
            <person name="Oguchi A."/>
            <person name="Ankai A."/>
            <person name="Kaneko J."/>
            <person name="Yamada-Narita S."/>
            <person name="Fukui S."/>
            <person name="Takahashi M."/>
            <person name="Onodera T."/>
            <person name="Kojima S."/>
            <person name="Fushimi T."/>
            <person name="Abe N."/>
            <person name="Kamio Y."/>
            <person name="Yamazaki S."/>
            <person name="Fujita N."/>
        </authorList>
    </citation>
    <scope>NUCLEOTIDE SEQUENCE [LARGE SCALE GENOMIC DNA]</scope>
    <source>
        <strain evidence="2">NBRC 103574 / TAM6421</strain>
        <plasmid evidence="1 2">pSRC6</plasmid>
    </source>
</reference>
<dbReference type="KEGG" id="sri:SELR_pSRC600290"/>
<geneLocation type="plasmid" evidence="1 2">
    <name>pSRC6</name>
</geneLocation>
<dbReference type="Proteomes" id="UP000007887">
    <property type="component" value="Plasmid pSRC6"/>
</dbReference>
<sequence length="61" mass="6950">MNHTEKLAIIEGLNSKNKPTCGYIVGAIWSPGKGLFLQEQPFSCIREAFLNFGHRAYLYFE</sequence>
<organism evidence="1 2">
    <name type="scientific">Selenomonas ruminantium subsp. lactilytica (strain NBRC 103574 / TAM6421)</name>
    <dbReference type="NCBI Taxonomy" id="927704"/>
    <lineage>
        <taxon>Bacteria</taxon>
        <taxon>Bacillati</taxon>
        <taxon>Bacillota</taxon>
        <taxon>Negativicutes</taxon>
        <taxon>Selenomonadales</taxon>
        <taxon>Selenomonadaceae</taxon>
        <taxon>Selenomonas</taxon>
    </lineage>
</organism>
<dbReference type="EMBL" id="AP012295">
    <property type="protein sequence ID" value="BAL84781.1"/>
    <property type="molecule type" value="Genomic_DNA"/>
</dbReference>
<dbReference type="AlphaFoldDB" id="I0GVJ4"/>
<protein>
    <submittedName>
        <fullName evidence="1">Uncharacterized protein</fullName>
    </submittedName>
</protein>
<dbReference type="PATRIC" id="fig|927704.6.peg.3592"/>
<proteinExistence type="predicted"/>